<organism evidence="2 3">
    <name type="scientific">Anabaena catenula FACHB-362</name>
    <dbReference type="NCBI Taxonomy" id="2692877"/>
    <lineage>
        <taxon>Bacteria</taxon>
        <taxon>Bacillati</taxon>
        <taxon>Cyanobacteriota</taxon>
        <taxon>Cyanophyceae</taxon>
        <taxon>Nostocales</taxon>
        <taxon>Nostocaceae</taxon>
        <taxon>Anabaena</taxon>
    </lineage>
</organism>
<gene>
    <name evidence="2" type="ORF">H6G68_12640</name>
</gene>
<dbReference type="InterPro" id="IPR013467">
    <property type="entry name" value="HNH78-like"/>
</dbReference>
<protein>
    <submittedName>
        <fullName evidence="2">TIGR02646 family protein</fullName>
    </submittedName>
</protein>
<keyword evidence="3" id="KW-1185">Reference proteome</keyword>
<reference evidence="2 3" key="1">
    <citation type="journal article" date="2020" name="ISME J.">
        <title>Comparative genomics reveals insights into cyanobacterial evolution and habitat adaptation.</title>
        <authorList>
            <person name="Chen M.Y."/>
            <person name="Teng W.K."/>
            <person name="Zhao L."/>
            <person name="Hu C.X."/>
            <person name="Zhou Y.K."/>
            <person name="Han B.P."/>
            <person name="Song L.R."/>
            <person name="Shu W.S."/>
        </authorList>
    </citation>
    <scope>NUCLEOTIDE SEQUENCE [LARGE SCALE GENOMIC DNA]</scope>
    <source>
        <strain evidence="2 3">FACHB-362</strain>
    </source>
</reference>
<comment type="caution">
    <text evidence="2">The sequence shown here is derived from an EMBL/GenBank/DDBJ whole genome shotgun (WGS) entry which is preliminary data.</text>
</comment>
<sequence length="213" mass="24822">MKYINKSEEPKSFTAWKQLENNDWKPSWNNFSKPQKTDVHNSLLQEQGHICCYCGRLINIDSSHIEHLQPRTTYPKLSLYYTNLLASCQKDTVPKQPLHCGKKKDKWYDDKLMVSPLDINCSDFFRYTEDGQILSTENPEKILAAKTTIDKLDLNIDKLQKMRRGAIEAILEGLEYLTDDERELLLQGFSQPNENGHNEEFCAAIVYILKQYI</sequence>
<evidence type="ECO:0000256" key="1">
    <source>
        <dbReference type="SAM" id="Coils"/>
    </source>
</evidence>
<proteinExistence type="predicted"/>
<keyword evidence="1" id="KW-0175">Coiled coil</keyword>
<accession>A0ABR8J4Q3</accession>
<dbReference type="Gene3D" id="1.10.30.50">
    <property type="match status" value="1"/>
</dbReference>
<evidence type="ECO:0000313" key="3">
    <source>
        <dbReference type="Proteomes" id="UP000660381"/>
    </source>
</evidence>
<dbReference type="EMBL" id="JACJTQ010000017">
    <property type="protein sequence ID" value="MBD2692595.1"/>
    <property type="molecule type" value="Genomic_DNA"/>
</dbReference>
<evidence type="ECO:0000313" key="2">
    <source>
        <dbReference type="EMBL" id="MBD2692595.1"/>
    </source>
</evidence>
<dbReference type="RefSeq" id="WP_190906971.1">
    <property type="nucleotide sequence ID" value="NZ_JACJTQ010000017.1"/>
</dbReference>
<feature type="coiled-coil region" evidence="1">
    <location>
        <begin position="142"/>
        <end position="169"/>
    </location>
</feature>
<dbReference type="NCBIfam" id="TIGR02646">
    <property type="entry name" value="retron system putative HNH endonuclease"/>
    <property type="match status" value="1"/>
</dbReference>
<dbReference type="Proteomes" id="UP000660381">
    <property type="component" value="Unassembled WGS sequence"/>
</dbReference>
<name>A0ABR8J4Q3_9NOST</name>